<dbReference type="Proteomes" id="UP000241769">
    <property type="component" value="Unassembled WGS sequence"/>
</dbReference>
<feature type="binding site" evidence="3">
    <location>
        <begin position="107"/>
        <end position="110"/>
    </location>
    <ligand>
        <name>GTP</name>
        <dbReference type="ChEBI" id="CHEBI:37565"/>
    </ligand>
</feature>
<evidence type="ECO:0000256" key="2">
    <source>
        <dbReference type="ARBA" id="ARBA00022741"/>
    </source>
</evidence>
<dbReference type="InterPro" id="IPR039093">
    <property type="entry name" value="XRP2"/>
</dbReference>
<evidence type="ECO:0000313" key="5">
    <source>
        <dbReference type="EMBL" id="PRP82199.1"/>
    </source>
</evidence>
<feature type="binding site" evidence="3">
    <location>
        <begin position="90"/>
        <end position="91"/>
    </location>
    <ligand>
        <name>GTP</name>
        <dbReference type="ChEBI" id="CHEBI:37565"/>
    </ligand>
</feature>
<dbReference type="GO" id="GO:0005525">
    <property type="term" value="F:GTP binding"/>
    <property type="evidence" value="ECO:0007669"/>
    <property type="project" value="UniProtKB-KW"/>
</dbReference>
<evidence type="ECO:0000259" key="4">
    <source>
        <dbReference type="PROSITE" id="PS51329"/>
    </source>
</evidence>
<dbReference type="PANTHER" id="PTHR15440:SF0">
    <property type="entry name" value="PROTEIN XRP2"/>
    <property type="match status" value="1"/>
</dbReference>
<sequence>MGCASSKEETKKAEEPKQYSWDKKVKTNTEDFKVTKQKDATIVRKPGSLNGKQFVVEDCENCDIFVFDHTDTVSIDGCKNCRFFIGPVNGSFFLRESTACRVVVACQQLRTRDLTDTDMMLFCFTKPSLETTKDLRISCFQYNFTELLGLFGSAKLSPFNNDWSSVFDFNNSSESYRLISNNDIPKPFLNLPPEGSFGTYTEGSLLKDVPSIVPLTYGINRTRPHPHSAFALFKATSTEAALWFCHSIQKGVVYQTKEVKLEKRNAIEIFGAEHRAASNEFVGQSVIGIEINTAESDPETSGLAEALENIKDKLNGEPFVYFLPSDGQTSSVIKQFFYVAEPGLTM</sequence>
<reference evidence="5 6" key="1">
    <citation type="journal article" date="2018" name="Genome Biol. Evol.">
        <title>Multiple Roots of Fruiting Body Formation in Amoebozoa.</title>
        <authorList>
            <person name="Hillmann F."/>
            <person name="Forbes G."/>
            <person name="Novohradska S."/>
            <person name="Ferling I."/>
            <person name="Riege K."/>
            <person name="Groth M."/>
            <person name="Westermann M."/>
            <person name="Marz M."/>
            <person name="Spaller T."/>
            <person name="Winckler T."/>
            <person name="Schaap P."/>
            <person name="Glockner G."/>
        </authorList>
    </citation>
    <scope>NUCLEOTIDE SEQUENCE [LARGE SCALE GENOMIC DNA]</scope>
    <source>
        <strain evidence="5 6">Jena</strain>
    </source>
</reference>
<dbReference type="GO" id="GO:0006892">
    <property type="term" value="P:post-Golgi vesicle-mediated transport"/>
    <property type="evidence" value="ECO:0007669"/>
    <property type="project" value="TreeGrafter"/>
</dbReference>
<feature type="domain" description="C-CAP/cofactor C-like" evidence="4">
    <location>
        <begin position="16"/>
        <end position="171"/>
    </location>
</feature>
<dbReference type="InterPro" id="IPR017901">
    <property type="entry name" value="C-CAP_CF_C-like"/>
</dbReference>
<evidence type="ECO:0000313" key="6">
    <source>
        <dbReference type="Proteomes" id="UP000241769"/>
    </source>
</evidence>
<dbReference type="InterPro" id="IPR012945">
    <property type="entry name" value="Tubulin-bd_cofactor_C_dom"/>
</dbReference>
<dbReference type="OrthoDB" id="194775at2759"/>
<dbReference type="GO" id="GO:1990075">
    <property type="term" value="C:periciliary membrane compartment"/>
    <property type="evidence" value="ECO:0007669"/>
    <property type="project" value="TreeGrafter"/>
</dbReference>
<comment type="caution">
    <text evidence="5">The sequence shown here is derived from an EMBL/GenBank/DDBJ whole genome shotgun (WGS) entry which is preliminary data.</text>
</comment>
<keyword evidence="3" id="KW-0342">GTP-binding</keyword>
<dbReference type="AlphaFoldDB" id="A0A2P6NE18"/>
<dbReference type="PANTHER" id="PTHR15440">
    <property type="entry name" value="XRP2 PROTEIN"/>
    <property type="match status" value="1"/>
</dbReference>
<evidence type="ECO:0000256" key="1">
    <source>
        <dbReference type="ARBA" id="ARBA00008848"/>
    </source>
</evidence>
<organism evidence="5 6">
    <name type="scientific">Planoprotostelium fungivorum</name>
    <dbReference type="NCBI Taxonomy" id="1890364"/>
    <lineage>
        <taxon>Eukaryota</taxon>
        <taxon>Amoebozoa</taxon>
        <taxon>Evosea</taxon>
        <taxon>Variosea</taxon>
        <taxon>Cavosteliida</taxon>
        <taxon>Cavosteliaceae</taxon>
        <taxon>Planoprotostelium</taxon>
    </lineage>
</organism>
<keyword evidence="2 3" id="KW-0547">Nucleotide-binding</keyword>
<dbReference type="EMBL" id="MDYQ01000108">
    <property type="protein sequence ID" value="PRP82199.1"/>
    <property type="molecule type" value="Genomic_DNA"/>
</dbReference>
<dbReference type="Pfam" id="PF07986">
    <property type="entry name" value="TBCC"/>
    <property type="match status" value="1"/>
</dbReference>
<dbReference type="InterPro" id="IPR016098">
    <property type="entry name" value="CAP/MinC_C"/>
</dbReference>
<gene>
    <name evidence="5" type="ORF">PROFUN_10408</name>
</gene>
<comment type="similarity">
    <text evidence="1">Belongs to the TBCC family.</text>
</comment>
<name>A0A2P6NE18_9EUKA</name>
<dbReference type="Gene3D" id="2.160.20.70">
    <property type="match status" value="1"/>
</dbReference>
<dbReference type="GO" id="GO:0005096">
    <property type="term" value="F:GTPase activator activity"/>
    <property type="evidence" value="ECO:0007669"/>
    <property type="project" value="InterPro"/>
</dbReference>
<dbReference type="PROSITE" id="PS51329">
    <property type="entry name" value="C_CAP_COFACTOR_C"/>
    <property type="match status" value="1"/>
</dbReference>
<dbReference type="GO" id="GO:0005929">
    <property type="term" value="C:cilium"/>
    <property type="evidence" value="ECO:0007669"/>
    <property type="project" value="TreeGrafter"/>
</dbReference>
<dbReference type="InterPro" id="IPR006599">
    <property type="entry name" value="CARP_motif"/>
</dbReference>
<dbReference type="PIRSF" id="PIRSF037947">
    <property type="entry name" value="Protein_XRP2"/>
    <property type="match status" value="1"/>
</dbReference>
<dbReference type="SMART" id="SM00673">
    <property type="entry name" value="CARP"/>
    <property type="match status" value="2"/>
</dbReference>
<protein>
    <submittedName>
        <fullName evidence="5">Protein XRP2-like</fullName>
    </submittedName>
</protein>
<keyword evidence="6" id="KW-1185">Reference proteome</keyword>
<proteinExistence type="inferred from homology"/>
<dbReference type="InParanoid" id="A0A2P6NE18"/>
<accession>A0A2P6NE18</accession>
<evidence type="ECO:0000256" key="3">
    <source>
        <dbReference type="PIRSR" id="PIRSR037947-1"/>
    </source>
</evidence>
<dbReference type="STRING" id="1890364.A0A2P6NE18"/>